<dbReference type="SUPFAM" id="SSF50494">
    <property type="entry name" value="Trypsin-like serine proteases"/>
    <property type="match status" value="1"/>
</dbReference>
<reference evidence="7" key="1">
    <citation type="journal article" date="2004" name="Nature">
        <title>Genome duplication in the teleost fish Tetraodon nigroviridis reveals the early vertebrate proto-karyotype.</title>
        <authorList>
            <person name="Jaillon O."/>
            <person name="Aury J.-M."/>
            <person name="Brunet F."/>
            <person name="Petit J.-L."/>
            <person name="Stange-Thomann N."/>
            <person name="Mauceli E."/>
            <person name="Bouneau L."/>
            <person name="Fischer C."/>
            <person name="Ozouf-Costaz C."/>
            <person name="Bernot A."/>
            <person name="Nicaud S."/>
            <person name="Jaffe D."/>
            <person name="Fisher S."/>
            <person name="Lutfalla G."/>
            <person name="Dossat C."/>
            <person name="Segurens B."/>
            <person name="Dasilva C."/>
            <person name="Salanoubat M."/>
            <person name="Levy M."/>
            <person name="Boudet N."/>
            <person name="Castellano S."/>
            <person name="Anthouard V."/>
            <person name="Jubin C."/>
            <person name="Castelli V."/>
            <person name="Katinka M."/>
            <person name="Vacherie B."/>
            <person name="Biemont C."/>
            <person name="Skalli Z."/>
            <person name="Cattolico L."/>
            <person name="Poulain J."/>
            <person name="De Berardinis V."/>
            <person name="Cruaud C."/>
            <person name="Duprat S."/>
            <person name="Brottier P."/>
            <person name="Coutanceau J.-P."/>
            <person name="Gouzy J."/>
            <person name="Parra G."/>
            <person name="Lardier G."/>
            <person name="Chapple C."/>
            <person name="McKernan K.J."/>
            <person name="McEwan P."/>
            <person name="Bosak S."/>
            <person name="Kellis M."/>
            <person name="Volff J.-N."/>
            <person name="Guigo R."/>
            <person name="Zody M.C."/>
            <person name="Mesirov J."/>
            <person name="Lindblad-Toh K."/>
            <person name="Birren B."/>
            <person name="Nusbaum C."/>
            <person name="Kahn D."/>
            <person name="Robinson-Rechavi M."/>
            <person name="Laudet V."/>
            <person name="Schachter V."/>
            <person name="Quetier F."/>
            <person name="Saurin W."/>
            <person name="Scarpelli C."/>
            <person name="Wincker P."/>
            <person name="Lander E.S."/>
            <person name="Weissenbach J."/>
            <person name="Roest Crollius H."/>
        </authorList>
    </citation>
    <scope>NUCLEOTIDE SEQUENCE [LARGE SCALE GENOMIC DNA]</scope>
</reference>
<dbReference type="OrthoDB" id="6380398at2759"/>
<dbReference type="GO" id="GO:0005615">
    <property type="term" value="C:extracellular space"/>
    <property type="evidence" value="ECO:0007669"/>
    <property type="project" value="TreeGrafter"/>
</dbReference>
<evidence type="ECO:0000256" key="3">
    <source>
        <dbReference type="ARBA" id="ARBA00022825"/>
    </source>
</evidence>
<dbReference type="InterPro" id="IPR050127">
    <property type="entry name" value="Serine_Proteases_S1"/>
</dbReference>
<evidence type="ECO:0000259" key="6">
    <source>
        <dbReference type="Pfam" id="PF00089"/>
    </source>
</evidence>
<dbReference type="InterPro" id="IPR009003">
    <property type="entry name" value="Peptidase_S1_PA"/>
</dbReference>
<dbReference type="AlphaFoldDB" id="Q4SVW8"/>
<protein>
    <recommendedName>
        <fullName evidence="5">trypsin</fullName>
        <ecNumber evidence="5">3.4.21.4</ecNumber>
    </recommendedName>
</protein>
<dbReference type="InterPro" id="IPR043504">
    <property type="entry name" value="Peptidase_S1_PA_chymotrypsin"/>
</dbReference>
<keyword evidence="1" id="KW-0645">Protease</keyword>
<organism evidence="7">
    <name type="scientific">Tetraodon nigroviridis</name>
    <name type="common">Spotted green pufferfish</name>
    <name type="synonym">Chelonodon nigroviridis</name>
    <dbReference type="NCBI Taxonomy" id="99883"/>
    <lineage>
        <taxon>Eukaryota</taxon>
        <taxon>Metazoa</taxon>
        <taxon>Chordata</taxon>
        <taxon>Craniata</taxon>
        <taxon>Vertebrata</taxon>
        <taxon>Euteleostomi</taxon>
        <taxon>Actinopterygii</taxon>
        <taxon>Neopterygii</taxon>
        <taxon>Teleostei</taxon>
        <taxon>Neoteleostei</taxon>
        <taxon>Acanthomorphata</taxon>
        <taxon>Eupercaria</taxon>
        <taxon>Tetraodontiformes</taxon>
        <taxon>Tetradontoidea</taxon>
        <taxon>Tetraodontidae</taxon>
        <taxon>Tetraodon</taxon>
    </lineage>
</organism>
<evidence type="ECO:0000256" key="1">
    <source>
        <dbReference type="ARBA" id="ARBA00022670"/>
    </source>
</evidence>
<dbReference type="GO" id="GO:0006508">
    <property type="term" value="P:proteolysis"/>
    <property type="evidence" value="ECO:0007669"/>
    <property type="project" value="UniProtKB-KW"/>
</dbReference>
<accession>Q4SVW8</accession>
<proteinExistence type="predicted"/>
<dbReference type="HOGENOM" id="CLU_006842_7_1_1"/>
<dbReference type="InterPro" id="IPR018114">
    <property type="entry name" value="TRYPSIN_HIS"/>
</dbReference>
<evidence type="ECO:0000313" key="7">
    <source>
        <dbReference type="EMBL" id="CAF95214.1"/>
    </source>
</evidence>
<feature type="non-terminal residue" evidence="7">
    <location>
        <position position="1"/>
    </location>
</feature>
<evidence type="ECO:0000256" key="2">
    <source>
        <dbReference type="ARBA" id="ARBA00022801"/>
    </source>
</evidence>
<dbReference type="PROSITE" id="PS00134">
    <property type="entry name" value="TRYPSIN_HIS"/>
    <property type="match status" value="1"/>
</dbReference>
<dbReference type="PANTHER" id="PTHR24264:SF58">
    <property type="entry name" value="SI:DKEY-33M11.8-RELATED"/>
    <property type="match status" value="1"/>
</dbReference>
<evidence type="ECO:0000256" key="4">
    <source>
        <dbReference type="ARBA" id="ARBA00036320"/>
    </source>
</evidence>
<name>Q4SVW8_TETNG</name>
<reference evidence="7" key="2">
    <citation type="submission" date="2004-02" db="EMBL/GenBank/DDBJ databases">
        <authorList>
            <consortium name="Genoscope"/>
            <consortium name="Whitehead Institute Centre for Genome Research"/>
        </authorList>
    </citation>
    <scope>NUCLEOTIDE SEQUENCE</scope>
</reference>
<keyword evidence="2" id="KW-0378">Hydrolase</keyword>
<dbReference type="Pfam" id="PF00089">
    <property type="entry name" value="Trypsin"/>
    <property type="match status" value="1"/>
</dbReference>
<evidence type="ECO:0000256" key="5">
    <source>
        <dbReference type="ARBA" id="ARBA00038868"/>
    </source>
</evidence>
<dbReference type="EMBL" id="CAAE01013711">
    <property type="protein sequence ID" value="CAF95214.1"/>
    <property type="molecule type" value="Genomic_DNA"/>
</dbReference>
<dbReference type="Gene3D" id="2.40.10.10">
    <property type="entry name" value="Trypsin-like serine proteases"/>
    <property type="match status" value="1"/>
</dbReference>
<dbReference type="InterPro" id="IPR001254">
    <property type="entry name" value="Trypsin_dom"/>
</dbReference>
<gene>
    <name evidence="7" type="ORF">GSTENG00011768001</name>
</gene>
<keyword evidence="3" id="KW-0720">Serine protease</keyword>
<dbReference type="KEGG" id="tng:GSTEN00011768G001"/>
<comment type="caution">
    <text evidence="7">The sequence shown here is derived from an EMBL/GenBank/DDBJ whole genome shotgun (WGS) entry which is preliminary data.</text>
</comment>
<sequence>RIIGGTVVEPYSIQHQASLLFMGHHFCGGTLIHPQWVVSAAHCWRP</sequence>
<feature type="domain" description="Peptidase S1" evidence="6">
    <location>
        <begin position="2"/>
        <end position="45"/>
    </location>
</feature>
<comment type="catalytic activity">
    <reaction evidence="4">
        <text>Preferential cleavage: Arg-|-Xaa, Lys-|-Xaa.</text>
        <dbReference type="EC" id="3.4.21.4"/>
    </reaction>
</comment>
<dbReference type="GO" id="GO:0004252">
    <property type="term" value="F:serine-type endopeptidase activity"/>
    <property type="evidence" value="ECO:0007669"/>
    <property type="project" value="UniProtKB-EC"/>
</dbReference>
<dbReference type="EC" id="3.4.21.4" evidence="5"/>
<dbReference type="PANTHER" id="PTHR24264">
    <property type="entry name" value="TRYPSIN-RELATED"/>
    <property type="match status" value="1"/>
</dbReference>